<keyword evidence="3" id="KW-1185">Reference proteome</keyword>
<proteinExistence type="predicted"/>
<feature type="region of interest" description="Disordered" evidence="1">
    <location>
        <begin position="106"/>
        <end position="171"/>
    </location>
</feature>
<feature type="compositionally biased region" description="Basic and acidic residues" evidence="1">
    <location>
        <begin position="150"/>
        <end position="164"/>
    </location>
</feature>
<evidence type="ECO:0000313" key="2">
    <source>
        <dbReference type="EMBL" id="KAK4801413.1"/>
    </source>
</evidence>
<organism evidence="2 3">
    <name type="scientific">Trapa natans</name>
    <name type="common">Water chestnut</name>
    <dbReference type="NCBI Taxonomy" id="22666"/>
    <lineage>
        <taxon>Eukaryota</taxon>
        <taxon>Viridiplantae</taxon>
        <taxon>Streptophyta</taxon>
        <taxon>Embryophyta</taxon>
        <taxon>Tracheophyta</taxon>
        <taxon>Spermatophyta</taxon>
        <taxon>Magnoliopsida</taxon>
        <taxon>eudicotyledons</taxon>
        <taxon>Gunneridae</taxon>
        <taxon>Pentapetalae</taxon>
        <taxon>rosids</taxon>
        <taxon>malvids</taxon>
        <taxon>Myrtales</taxon>
        <taxon>Lythraceae</taxon>
        <taxon>Trapa</taxon>
    </lineage>
</organism>
<gene>
    <name evidence="2" type="ORF">SAY86_021900</name>
</gene>
<name>A0AAN7MZW8_TRANT</name>
<feature type="compositionally biased region" description="Polar residues" evidence="1">
    <location>
        <begin position="107"/>
        <end position="118"/>
    </location>
</feature>
<evidence type="ECO:0000313" key="3">
    <source>
        <dbReference type="Proteomes" id="UP001346149"/>
    </source>
</evidence>
<dbReference type="AlphaFoldDB" id="A0AAN7MZW8"/>
<comment type="caution">
    <text evidence="2">The sequence shown here is derived from an EMBL/GenBank/DDBJ whole genome shotgun (WGS) entry which is preliminary data.</text>
</comment>
<reference evidence="2 3" key="1">
    <citation type="journal article" date="2023" name="Hortic Res">
        <title>Pangenome of water caltrop reveals structural variations and asymmetric subgenome divergence after allopolyploidization.</title>
        <authorList>
            <person name="Zhang X."/>
            <person name="Chen Y."/>
            <person name="Wang L."/>
            <person name="Yuan Y."/>
            <person name="Fang M."/>
            <person name="Shi L."/>
            <person name="Lu R."/>
            <person name="Comes H.P."/>
            <person name="Ma Y."/>
            <person name="Chen Y."/>
            <person name="Huang G."/>
            <person name="Zhou Y."/>
            <person name="Zheng Z."/>
            <person name="Qiu Y."/>
        </authorList>
    </citation>
    <scope>NUCLEOTIDE SEQUENCE [LARGE SCALE GENOMIC DNA]</scope>
    <source>
        <strain evidence="2">F231</strain>
    </source>
</reference>
<sequence>MYTKEGIICDTISSNILQCFPFPPNKRHQIQEEYTGSILLLVHSIQLPGFQCLWIYTMLNPPFSDDHEEPNHRQFLLNTLMATSHFLYPHASSFLDQSIPYGVPQKYHSNSPISTNPPGISDGPAPSNPSPSEHYNMEHASGLQEAEDTSSSKKENARSSERQPMEGNQQNQSFIRKKYASVFLLPILATLRMHIRMIDFSIKYHSGQDAAEETSMAMYHNLSSLLINFLSAMLTPDWYLGGTDEVRTQQRSSDAAEDIGFFKLW</sequence>
<accession>A0AAN7MZW8</accession>
<dbReference type="Proteomes" id="UP001346149">
    <property type="component" value="Unassembled WGS sequence"/>
</dbReference>
<dbReference type="EMBL" id="JAXQNO010000003">
    <property type="protein sequence ID" value="KAK4801413.1"/>
    <property type="molecule type" value="Genomic_DNA"/>
</dbReference>
<evidence type="ECO:0000256" key="1">
    <source>
        <dbReference type="SAM" id="MobiDB-lite"/>
    </source>
</evidence>
<protein>
    <submittedName>
        <fullName evidence="2">Uncharacterized protein</fullName>
    </submittedName>
</protein>